<dbReference type="GO" id="GO:0033178">
    <property type="term" value="C:proton-transporting two-sector ATPase complex, catalytic domain"/>
    <property type="evidence" value="ECO:0007669"/>
    <property type="project" value="InterPro"/>
</dbReference>
<dbReference type="EMBL" id="ASPP01009743">
    <property type="protein sequence ID" value="ETO23733.1"/>
    <property type="molecule type" value="Genomic_DNA"/>
</dbReference>
<evidence type="ECO:0000256" key="4">
    <source>
        <dbReference type="SAM" id="Phobius"/>
    </source>
</evidence>
<keyword evidence="6" id="KW-1185">Reference proteome</keyword>
<keyword evidence="4" id="KW-1133">Transmembrane helix</keyword>
<evidence type="ECO:0000313" key="5">
    <source>
        <dbReference type="EMBL" id="ETO23733.1"/>
    </source>
</evidence>
<feature type="transmembrane region" description="Helical" evidence="4">
    <location>
        <begin position="86"/>
        <end position="109"/>
    </location>
</feature>
<sequence length="148" mass="16931">GLIRMDEKAVEIQVVKDDFGVARATYEEATREYIKIMKEQTGKEVTVEVKLDETEFLPASVVGGVVVRARKGKIVLDNTLQSRLKVASATLMPTLRFALFIFFLFQISYTNYCVRISFPTYLAFVIHHMHHTYTGFFFLFCTEAACLE</sequence>
<dbReference type="Gene3D" id="3.30.2320.30">
    <property type="entry name" value="ATP synthase, E subunit, C-terminal"/>
    <property type="match status" value="1"/>
</dbReference>
<dbReference type="Pfam" id="PF01991">
    <property type="entry name" value="vATP-synt_E"/>
    <property type="match status" value="1"/>
</dbReference>
<evidence type="ECO:0000256" key="1">
    <source>
        <dbReference type="ARBA" id="ARBA00005901"/>
    </source>
</evidence>
<keyword evidence="4" id="KW-0472">Membrane</keyword>
<keyword evidence="2" id="KW-0813">Transport</keyword>
<reference evidence="5 6" key="1">
    <citation type="journal article" date="2013" name="Curr. Biol.">
        <title>The Genome of the Foraminiferan Reticulomyxa filosa.</title>
        <authorList>
            <person name="Glockner G."/>
            <person name="Hulsmann N."/>
            <person name="Schleicher M."/>
            <person name="Noegel A.A."/>
            <person name="Eichinger L."/>
            <person name="Gallinger C."/>
            <person name="Pawlowski J."/>
            <person name="Sierra R."/>
            <person name="Euteneuer U."/>
            <person name="Pillet L."/>
            <person name="Moustafa A."/>
            <person name="Platzer M."/>
            <person name="Groth M."/>
            <person name="Szafranski K."/>
            <person name="Schliwa M."/>
        </authorList>
    </citation>
    <scope>NUCLEOTIDE SEQUENCE [LARGE SCALE GENOMIC DNA]</scope>
</reference>
<feature type="non-terminal residue" evidence="5">
    <location>
        <position position="1"/>
    </location>
</feature>
<dbReference type="PANTHER" id="PTHR45715">
    <property type="entry name" value="ATPASE H+-TRANSPORTING V1 SUBUNIT E1A-RELATED"/>
    <property type="match status" value="1"/>
</dbReference>
<dbReference type="GO" id="GO:0046961">
    <property type="term" value="F:proton-transporting ATPase activity, rotational mechanism"/>
    <property type="evidence" value="ECO:0007669"/>
    <property type="project" value="InterPro"/>
</dbReference>
<dbReference type="Proteomes" id="UP000023152">
    <property type="component" value="Unassembled WGS sequence"/>
</dbReference>
<organism evidence="5 6">
    <name type="scientific">Reticulomyxa filosa</name>
    <dbReference type="NCBI Taxonomy" id="46433"/>
    <lineage>
        <taxon>Eukaryota</taxon>
        <taxon>Sar</taxon>
        <taxon>Rhizaria</taxon>
        <taxon>Retaria</taxon>
        <taxon>Foraminifera</taxon>
        <taxon>Monothalamids</taxon>
        <taxon>Reticulomyxidae</taxon>
        <taxon>Reticulomyxa</taxon>
    </lineage>
</organism>
<name>X6NCV9_RETFI</name>
<gene>
    <name evidence="5" type="ORF">RFI_13448</name>
</gene>
<dbReference type="InterPro" id="IPR038495">
    <property type="entry name" value="ATPase_E_C"/>
</dbReference>
<keyword evidence="4" id="KW-0812">Transmembrane</keyword>
<dbReference type="SUPFAM" id="SSF160527">
    <property type="entry name" value="V-type ATPase subunit E-like"/>
    <property type="match status" value="1"/>
</dbReference>
<comment type="similarity">
    <text evidence="1">Belongs to the V-ATPase E subunit family.</text>
</comment>
<protein>
    <submittedName>
        <fullName evidence="5">Vacuolar ATP synthase subunit E</fullName>
    </submittedName>
</protein>
<proteinExistence type="inferred from homology"/>
<dbReference type="OrthoDB" id="10263003at2759"/>
<keyword evidence="3" id="KW-0406">Ion transport</keyword>
<accession>X6NCV9</accession>
<dbReference type="AlphaFoldDB" id="X6NCV9"/>
<evidence type="ECO:0000313" key="6">
    <source>
        <dbReference type="Proteomes" id="UP000023152"/>
    </source>
</evidence>
<dbReference type="InterPro" id="IPR002842">
    <property type="entry name" value="ATPase_V1_Esu"/>
</dbReference>
<evidence type="ECO:0000256" key="3">
    <source>
        <dbReference type="ARBA" id="ARBA00023065"/>
    </source>
</evidence>
<comment type="caution">
    <text evidence="5">The sequence shown here is derived from an EMBL/GenBank/DDBJ whole genome shotgun (WGS) entry which is preliminary data.</text>
</comment>
<evidence type="ECO:0000256" key="2">
    <source>
        <dbReference type="ARBA" id="ARBA00022448"/>
    </source>
</evidence>